<proteinExistence type="predicted"/>
<evidence type="ECO:0000313" key="2">
    <source>
        <dbReference type="EMBL" id="SFC71817.1"/>
    </source>
</evidence>
<dbReference type="PANTHER" id="PTHR13538">
    <property type="entry name" value="N-ACETYLTRANSFERASE 6"/>
    <property type="match status" value="1"/>
</dbReference>
<keyword evidence="3" id="KW-1185">Reference proteome</keyword>
<dbReference type="GO" id="GO:1905502">
    <property type="term" value="F:acetyl-CoA binding"/>
    <property type="evidence" value="ECO:0007669"/>
    <property type="project" value="TreeGrafter"/>
</dbReference>
<dbReference type="InterPro" id="IPR016181">
    <property type="entry name" value="Acyl_CoA_acyltransferase"/>
</dbReference>
<dbReference type="EMBL" id="FOLO01000016">
    <property type="protein sequence ID" value="SFC71817.1"/>
    <property type="molecule type" value="Genomic_DNA"/>
</dbReference>
<dbReference type="InterPro" id="IPR000182">
    <property type="entry name" value="GNAT_dom"/>
</dbReference>
<dbReference type="PANTHER" id="PTHR13538:SF4">
    <property type="entry name" value="N-ALPHA-ACETYLTRANSFERASE 80"/>
    <property type="match status" value="1"/>
</dbReference>
<dbReference type="CDD" id="cd04301">
    <property type="entry name" value="NAT_SF"/>
    <property type="match status" value="1"/>
</dbReference>
<reference evidence="2 3" key="1">
    <citation type="submission" date="2016-10" db="EMBL/GenBank/DDBJ databases">
        <authorList>
            <person name="de Groot N.N."/>
        </authorList>
    </citation>
    <scope>NUCLEOTIDE SEQUENCE [LARGE SCALE GENOMIC DNA]</scope>
    <source>
        <strain evidence="2 3">DSM 6059</strain>
    </source>
</reference>
<dbReference type="SUPFAM" id="SSF55729">
    <property type="entry name" value="Acyl-CoA N-acyltransferases (Nat)"/>
    <property type="match status" value="1"/>
</dbReference>
<keyword evidence="2" id="KW-0808">Transferase</keyword>
<gene>
    <name evidence="2" type="ORF">SAMN02745724_02355</name>
</gene>
<evidence type="ECO:0000259" key="1">
    <source>
        <dbReference type="PROSITE" id="PS51186"/>
    </source>
</evidence>
<dbReference type="Pfam" id="PF00583">
    <property type="entry name" value="Acetyltransf_1"/>
    <property type="match status" value="1"/>
</dbReference>
<dbReference type="Proteomes" id="UP000198862">
    <property type="component" value="Unassembled WGS sequence"/>
</dbReference>
<organism evidence="2 3">
    <name type="scientific">Pseudoalteromonas denitrificans DSM 6059</name>
    <dbReference type="NCBI Taxonomy" id="1123010"/>
    <lineage>
        <taxon>Bacteria</taxon>
        <taxon>Pseudomonadati</taxon>
        <taxon>Pseudomonadota</taxon>
        <taxon>Gammaproteobacteria</taxon>
        <taxon>Alteromonadales</taxon>
        <taxon>Pseudoalteromonadaceae</taxon>
        <taxon>Pseudoalteromonas</taxon>
    </lineage>
</organism>
<accession>A0A1I1LF72</accession>
<dbReference type="GO" id="GO:0005737">
    <property type="term" value="C:cytoplasm"/>
    <property type="evidence" value="ECO:0007669"/>
    <property type="project" value="TreeGrafter"/>
</dbReference>
<feature type="domain" description="N-acetyltransferase" evidence="1">
    <location>
        <begin position="1"/>
        <end position="154"/>
    </location>
</feature>
<dbReference type="GO" id="GO:0008080">
    <property type="term" value="F:N-acetyltransferase activity"/>
    <property type="evidence" value="ECO:0007669"/>
    <property type="project" value="InterPro"/>
</dbReference>
<protein>
    <submittedName>
        <fullName evidence="2">Acetyltransferase (GNAT) domain-containing protein</fullName>
    </submittedName>
</protein>
<name>A0A1I1LF72_9GAMM</name>
<dbReference type="InterPro" id="IPR039840">
    <property type="entry name" value="NAA80"/>
</dbReference>
<sequence length="157" mass="18339">MEFSYLKDKPEFISQIAIWYFEQWAYLMQSPSLKLIEEKLRSQLNSNEIPLMILLLKENQLLGVAQLKYHEMDIYIDKEHWLGGVYISKEHRGKGYATKIVKKAKEIAFSLNIDILYLQTENLKGGIYKELGWQPIEQVTNKGDEVLVMQCPLRASV</sequence>
<dbReference type="Gene3D" id="3.40.630.30">
    <property type="match status" value="1"/>
</dbReference>
<dbReference type="STRING" id="1123010.SAMN02745724_02355"/>
<dbReference type="AlphaFoldDB" id="A0A1I1LF72"/>
<evidence type="ECO:0000313" key="3">
    <source>
        <dbReference type="Proteomes" id="UP000198862"/>
    </source>
</evidence>
<dbReference type="PROSITE" id="PS51186">
    <property type="entry name" value="GNAT"/>
    <property type="match status" value="1"/>
</dbReference>
<dbReference type="OrthoDB" id="7678938at2"/>
<dbReference type="RefSeq" id="WP_091983903.1">
    <property type="nucleotide sequence ID" value="NZ_FOLO01000016.1"/>
</dbReference>